<dbReference type="Ensembl" id="ENSPNAT00000064247.1">
    <property type="protein sequence ID" value="ENSPNAP00000077788.1"/>
    <property type="gene ID" value="ENSPNAG00000013193.2"/>
</dbReference>
<dbReference type="InterPro" id="IPR036024">
    <property type="entry name" value="Somatomedin_B-like_dom_sf"/>
</dbReference>
<dbReference type="SUPFAM" id="SSF54060">
    <property type="entry name" value="His-Me finger endonucleases"/>
    <property type="match status" value="1"/>
</dbReference>
<keyword evidence="6" id="KW-0325">Glycoprotein</keyword>
<reference evidence="9" key="2">
    <citation type="submission" date="2025-08" db="UniProtKB">
        <authorList>
            <consortium name="Ensembl"/>
        </authorList>
    </citation>
    <scope>IDENTIFICATION</scope>
</reference>
<dbReference type="Gene3D" id="4.10.410.20">
    <property type="match status" value="2"/>
</dbReference>
<dbReference type="PANTHER" id="PTHR10151">
    <property type="entry name" value="ECTONUCLEOTIDE PYROPHOSPHATASE/PHOSPHODIESTERASE"/>
    <property type="match status" value="1"/>
</dbReference>
<keyword evidence="3" id="KW-0479">Metal-binding</keyword>
<feature type="chain" id="PRO_5043950069" description="SMB domain-containing protein" evidence="7">
    <location>
        <begin position="26"/>
        <end position="823"/>
    </location>
</feature>
<dbReference type="PANTHER" id="PTHR10151:SF107">
    <property type="entry name" value="ECTONUCLEOTIDE PYROPHOSPHATASE_PHOSPHODIESTERASE FAMILY MEMBER 3"/>
    <property type="match status" value="1"/>
</dbReference>
<dbReference type="SUPFAM" id="SSF90188">
    <property type="entry name" value="Somatomedin B domain"/>
    <property type="match status" value="2"/>
</dbReference>
<dbReference type="Gene3D" id="3.40.720.10">
    <property type="entry name" value="Alkaline Phosphatase, subunit A"/>
    <property type="match status" value="1"/>
</dbReference>
<evidence type="ECO:0000256" key="2">
    <source>
        <dbReference type="ARBA" id="ARBA00022525"/>
    </source>
</evidence>
<keyword evidence="7" id="KW-0732">Signal</keyword>
<dbReference type="InterPro" id="IPR020821">
    <property type="entry name" value="ENPP1-3/EXOG-like_nuc-like"/>
</dbReference>
<dbReference type="SMART" id="SM00892">
    <property type="entry name" value="Endonuclease_NS"/>
    <property type="match status" value="1"/>
</dbReference>
<keyword evidence="4" id="KW-0378">Hydrolase</keyword>
<dbReference type="GO" id="GO:0009143">
    <property type="term" value="P:nucleoside triphosphate catabolic process"/>
    <property type="evidence" value="ECO:0007669"/>
    <property type="project" value="TreeGrafter"/>
</dbReference>
<evidence type="ECO:0000256" key="4">
    <source>
        <dbReference type="ARBA" id="ARBA00022801"/>
    </source>
</evidence>
<dbReference type="InterPro" id="IPR001212">
    <property type="entry name" value="Somatomedin_B_dom"/>
</dbReference>
<comment type="subcellular location">
    <subcellularLocation>
        <location evidence="1">Secreted</location>
    </subcellularLocation>
</comment>
<dbReference type="CDD" id="cd16018">
    <property type="entry name" value="Enpp"/>
    <property type="match status" value="1"/>
</dbReference>
<dbReference type="PROSITE" id="PS00524">
    <property type="entry name" value="SMB_1"/>
    <property type="match status" value="2"/>
</dbReference>
<evidence type="ECO:0000256" key="3">
    <source>
        <dbReference type="ARBA" id="ARBA00022723"/>
    </source>
</evidence>
<dbReference type="FunFam" id="4.10.410.20:FF:000001">
    <property type="entry name" value="Ectonucleotide pyrophosphatase/phosphodiesterase family member 2"/>
    <property type="match status" value="1"/>
</dbReference>
<evidence type="ECO:0000256" key="6">
    <source>
        <dbReference type="ARBA" id="ARBA00023180"/>
    </source>
</evidence>
<evidence type="ECO:0000313" key="10">
    <source>
        <dbReference type="Proteomes" id="UP001501920"/>
    </source>
</evidence>
<feature type="domain" description="SMB" evidence="8">
    <location>
        <begin position="21"/>
        <end position="64"/>
    </location>
</feature>
<evidence type="ECO:0000256" key="5">
    <source>
        <dbReference type="ARBA" id="ARBA00023157"/>
    </source>
</evidence>
<dbReference type="SUPFAM" id="SSF53649">
    <property type="entry name" value="Alkaline phosphatase-like"/>
    <property type="match status" value="1"/>
</dbReference>
<dbReference type="Pfam" id="PF01223">
    <property type="entry name" value="Endonuclease_NS"/>
    <property type="match status" value="1"/>
</dbReference>
<dbReference type="CDD" id="cd00091">
    <property type="entry name" value="NUC"/>
    <property type="match status" value="1"/>
</dbReference>
<evidence type="ECO:0000256" key="7">
    <source>
        <dbReference type="SAM" id="SignalP"/>
    </source>
</evidence>
<accession>A0AAR2LMJ3</accession>
<dbReference type="Gene3D" id="3.40.570.10">
    <property type="entry name" value="Extracellular Endonuclease, subunit A"/>
    <property type="match status" value="1"/>
</dbReference>
<dbReference type="InterPro" id="IPR044925">
    <property type="entry name" value="His-Me_finger_sf"/>
</dbReference>
<evidence type="ECO:0000313" key="9">
    <source>
        <dbReference type="Ensembl" id="ENSPNAP00000077788.1"/>
    </source>
</evidence>
<dbReference type="PROSITE" id="PS50958">
    <property type="entry name" value="SMB_2"/>
    <property type="match status" value="2"/>
</dbReference>
<feature type="domain" description="SMB" evidence="8">
    <location>
        <begin position="65"/>
        <end position="109"/>
    </location>
</feature>
<sequence length="823" mass="92787">LWILLCALVHSHLIHLCSLLAPVSCRNRCFEPYDRETQGCHCDAQCIASNNCCYDFQDICLQPTESWECTALRCGEKRISGSKCHCSADCLSAGDCCTNYNMICNGESVSWVEDECVNMTTPKCPANFKRQPLLLISLDGLRAEYQQTWHSLIPVLDKLRTCGTSTAFMQPVFPTVTFPNHYSIVTGLYTESHGLVHNSMYDPVFDASFSLSNEEKTEPRWYLGQPIWHTAMYQGLRAGTFFWPGSDVEINGSFPNIYEKFDGTIPYELRILTVLKWLQLPDDQRPDFMTLYMEEPDKSGHNYGPVSGGVISALQKVDIALGQLMNGLKQLNLHECINIIVLADHGMVETSCDRREVLQDIVGDISNLYVYEGALGRIRCKKPDQQIKAYLKHHLPQRFHYINSRRIEDVSVLVNPRWLFERYPGSLKYCTGGTHGYDNDEPSMQAMFLSYGPKFHSQTEIEPFSSIELYNLMCDVLEITPAENNGTHGSLNHILQSPPYSPQYPLEQSSPGQCPLTSLEPTDPLGCSCPALVHSTNPNSRLNLTDAEIATSERKHLPFGRPRVLQSQSNYCLLHHEGFASGYSRDIYMPLWSSFTIEKPAGDNAGSLPAVTEDCLRPDVRVPADQSATCDQYNNANNITHAFLYPPSLNSTAEQHYDGLILSNVVPVYPEFKKIWQYFQEVLLLKYSSQYNGINVVTGPAFYYNHNGAADQIQFVAGTRIPIPTHYFAVLTTCLDSNQPVSVCVGELYTMCFILPHRPDNSESCMSNQAESTWVEDLVWFHQARISDVELLTGLNFFQDSGRPIPEVLRVKTRPTAAIHRKT</sequence>
<protein>
    <recommendedName>
        <fullName evidence="8">SMB domain-containing protein</fullName>
    </recommendedName>
</protein>
<dbReference type="GO" id="GO:0003676">
    <property type="term" value="F:nucleic acid binding"/>
    <property type="evidence" value="ECO:0007669"/>
    <property type="project" value="InterPro"/>
</dbReference>
<dbReference type="AlphaFoldDB" id="A0AAR2LMJ3"/>
<dbReference type="GO" id="GO:0046872">
    <property type="term" value="F:metal ion binding"/>
    <property type="evidence" value="ECO:0007669"/>
    <property type="project" value="UniProtKB-KW"/>
</dbReference>
<dbReference type="Pfam" id="PF01663">
    <property type="entry name" value="Phosphodiest"/>
    <property type="match status" value="1"/>
</dbReference>
<dbReference type="GeneTree" id="ENSGT00940000156034"/>
<dbReference type="GO" id="GO:0005576">
    <property type="term" value="C:extracellular region"/>
    <property type="evidence" value="ECO:0007669"/>
    <property type="project" value="UniProtKB-SubCell"/>
</dbReference>
<keyword evidence="2" id="KW-0964">Secreted</keyword>
<evidence type="ECO:0000256" key="1">
    <source>
        <dbReference type="ARBA" id="ARBA00004613"/>
    </source>
</evidence>
<dbReference type="Proteomes" id="UP001501920">
    <property type="component" value="Chromosome 11"/>
</dbReference>
<keyword evidence="10" id="KW-1185">Reference proteome</keyword>
<keyword evidence="5" id="KW-1015">Disulfide bond</keyword>
<dbReference type="InterPro" id="IPR017850">
    <property type="entry name" value="Alkaline_phosphatase_core_sf"/>
</dbReference>
<organism evidence="9 10">
    <name type="scientific">Pygocentrus nattereri</name>
    <name type="common">Red-bellied piranha</name>
    <dbReference type="NCBI Taxonomy" id="42514"/>
    <lineage>
        <taxon>Eukaryota</taxon>
        <taxon>Metazoa</taxon>
        <taxon>Chordata</taxon>
        <taxon>Craniata</taxon>
        <taxon>Vertebrata</taxon>
        <taxon>Euteleostomi</taxon>
        <taxon>Actinopterygii</taxon>
        <taxon>Neopterygii</taxon>
        <taxon>Teleostei</taxon>
        <taxon>Ostariophysi</taxon>
        <taxon>Characiformes</taxon>
        <taxon>Characoidei</taxon>
        <taxon>Pygocentrus</taxon>
    </lineage>
</organism>
<dbReference type="GO" id="GO:0047429">
    <property type="term" value="F:nucleoside triphosphate diphosphatase activity"/>
    <property type="evidence" value="ECO:0007669"/>
    <property type="project" value="TreeGrafter"/>
</dbReference>
<evidence type="ECO:0000259" key="8">
    <source>
        <dbReference type="PROSITE" id="PS50958"/>
    </source>
</evidence>
<gene>
    <name evidence="9" type="primary">ENPP3</name>
</gene>
<reference evidence="9" key="3">
    <citation type="submission" date="2025-09" db="UniProtKB">
        <authorList>
            <consortium name="Ensembl"/>
        </authorList>
    </citation>
    <scope>IDENTIFICATION</scope>
</reference>
<dbReference type="Pfam" id="PF01033">
    <property type="entry name" value="Somatomedin_B"/>
    <property type="match status" value="2"/>
</dbReference>
<name>A0AAR2LMJ3_PYGNA</name>
<dbReference type="InterPro" id="IPR002591">
    <property type="entry name" value="Phosphodiest/P_Trfase"/>
</dbReference>
<dbReference type="InterPro" id="IPR044929">
    <property type="entry name" value="DNA/RNA_non-sp_Endonuclease_sf"/>
</dbReference>
<proteinExistence type="predicted"/>
<dbReference type="SMART" id="SM00477">
    <property type="entry name" value="NUC"/>
    <property type="match status" value="1"/>
</dbReference>
<dbReference type="SMART" id="SM00201">
    <property type="entry name" value="SO"/>
    <property type="match status" value="2"/>
</dbReference>
<dbReference type="InterPro" id="IPR001604">
    <property type="entry name" value="Endo_G_ENPP1-like_dom"/>
</dbReference>
<reference evidence="9 10" key="1">
    <citation type="submission" date="2020-10" db="EMBL/GenBank/DDBJ databases">
        <title>Pygocentrus nattereri (red-bellied piranha) genome, fPygNat1, primary haplotype.</title>
        <authorList>
            <person name="Myers G."/>
            <person name="Meyer A."/>
            <person name="Karagic N."/>
            <person name="Pippel M."/>
            <person name="Winkler S."/>
            <person name="Tracey A."/>
            <person name="Wood J."/>
            <person name="Formenti G."/>
            <person name="Howe K."/>
            <person name="Fedrigo O."/>
            <person name="Jarvis E.D."/>
        </authorList>
    </citation>
    <scope>NUCLEOTIDE SEQUENCE [LARGE SCALE GENOMIC DNA]</scope>
</reference>
<feature type="signal peptide" evidence="7">
    <location>
        <begin position="1"/>
        <end position="25"/>
    </location>
</feature>